<comment type="function">
    <text evidence="4">This protein is one of the early assembly proteins of the 50S ribosomal subunit, although it is not seen to bind rRNA by itself. It is important during the early stages of 50S assembly.</text>
</comment>
<dbReference type="InterPro" id="IPR036899">
    <property type="entry name" value="Ribosomal_uL13_sf"/>
</dbReference>
<comment type="caution">
    <text evidence="5">The sequence shown here is derived from an EMBL/GenBank/DDBJ whole genome shotgun (WGS) entry which is preliminary data.</text>
</comment>
<keyword evidence="2 4" id="KW-0689">Ribosomal protein</keyword>
<dbReference type="GO" id="GO:0006412">
    <property type="term" value="P:translation"/>
    <property type="evidence" value="ECO:0007669"/>
    <property type="project" value="UniProtKB-UniRule"/>
</dbReference>
<evidence type="ECO:0000256" key="3">
    <source>
        <dbReference type="ARBA" id="ARBA00023274"/>
    </source>
</evidence>
<name>A0A0G1L5V1_9BACT</name>
<dbReference type="GO" id="GO:0017148">
    <property type="term" value="P:negative regulation of translation"/>
    <property type="evidence" value="ECO:0007669"/>
    <property type="project" value="TreeGrafter"/>
</dbReference>
<dbReference type="AlphaFoldDB" id="A0A0G1L5V1"/>
<dbReference type="InterPro" id="IPR005823">
    <property type="entry name" value="Ribosomal_uL13_bac-type"/>
</dbReference>
<dbReference type="EMBL" id="LCKF01000017">
    <property type="protein sequence ID" value="KKT91153.1"/>
    <property type="molecule type" value="Genomic_DNA"/>
</dbReference>
<gene>
    <name evidence="4" type="primary">rplM</name>
    <name evidence="5" type="ORF">UW92_C0017G0006</name>
</gene>
<dbReference type="PANTHER" id="PTHR11545:SF2">
    <property type="entry name" value="LARGE RIBOSOMAL SUBUNIT PROTEIN UL13M"/>
    <property type="match status" value="1"/>
</dbReference>
<reference evidence="5 6" key="1">
    <citation type="journal article" date="2015" name="Nature">
        <title>rRNA introns, odd ribosomes, and small enigmatic genomes across a large radiation of phyla.</title>
        <authorList>
            <person name="Brown C.T."/>
            <person name="Hug L.A."/>
            <person name="Thomas B.C."/>
            <person name="Sharon I."/>
            <person name="Castelle C.J."/>
            <person name="Singh A."/>
            <person name="Wilkins M.J."/>
            <person name="Williams K.H."/>
            <person name="Banfield J.F."/>
        </authorList>
    </citation>
    <scope>NUCLEOTIDE SEQUENCE [LARGE SCALE GENOMIC DNA]</scope>
</reference>
<dbReference type="HAMAP" id="MF_01366">
    <property type="entry name" value="Ribosomal_uL13"/>
    <property type="match status" value="1"/>
</dbReference>
<dbReference type="SUPFAM" id="SSF52161">
    <property type="entry name" value="Ribosomal protein L13"/>
    <property type="match status" value="1"/>
</dbReference>
<dbReference type="PIRSF" id="PIRSF002181">
    <property type="entry name" value="Ribosomal_L13"/>
    <property type="match status" value="1"/>
</dbReference>
<dbReference type="GO" id="GO:0005840">
    <property type="term" value="C:ribosome"/>
    <property type="evidence" value="ECO:0007669"/>
    <property type="project" value="UniProtKB-KW"/>
</dbReference>
<comment type="subunit">
    <text evidence="4">Part of the 50S ribosomal subunit.</text>
</comment>
<protein>
    <recommendedName>
        <fullName evidence="4">Large ribosomal subunit protein uL13</fullName>
    </recommendedName>
</protein>
<sequence length="123" mass="14222">MDYIIDVKNKRLGRVATQIAGILQGKHNVDYEPKNSGIDRVIIKNIEGLAVSGRKASQKMYYKHAGQLGHLKETKYADAFEKKPDWVLRHAVNLMLPKNKLRAKRMRRLIIEKEDVEKIKVQN</sequence>
<dbReference type="CDD" id="cd00392">
    <property type="entry name" value="Ribosomal_L13"/>
    <property type="match status" value="1"/>
</dbReference>
<dbReference type="PANTHER" id="PTHR11545">
    <property type="entry name" value="RIBOSOMAL PROTEIN L13"/>
    <property type="match status" value="1"/>
</dbReference>
<evidence type="ECO:0000256" key="2">
    <source>
        <dbReference type="ARBA" id="ARBA00022980"/>
    </source>
</evidence>
<evidence type="ECO:0000313" key="6">
    <source>
        <dbReference type="Proteomes" id="UP000033966"/>
    </source>
</evidence>
<dbReference type="Pfam" id="PF00572">
    <property type="entry name" value="Ribosomal_L13"/>
    <property type="match status" value="1"/>
</dbReference>
<dbReference type="Gene3D" id="3.90.1180.10">
    <property type="entry name" value="Ribosomal protein L13"/>
    <property type="match status" value="1"/>
</dbReference>
<accession>A0A0G1L5V1</accession>
<dbReference type="Proteomes" id="UP000033966">
    <property type="component" value="Unassembled WGS sequence"/>
</dbReference>
<evidence type="ECO:0000256" key="1">
    <source>
        <dbReference type="ARBA" id="ARBA00006227"/>
    </source>
</evidence>
<dbReference type="NCBIfam" id="TIGR01066">
    <property type="entry name" value="rplM_bact"/>
    <property type="match status" value="1"/>
</dbReference>
<proteinExistence type="inferred from homology"/>
<evidence type="ECO:0000313" key="5">
    <source>
        <dbReference type="EMBL" id="KKT91153.1"/>
    </source>
</evidence>
<keyword evidence="3 4" id="KW-0687">Ribonucleoprotein</keyword>
<dbReference type="GO" id="GO:1990904">
    <property type="term" value="C:ribonucleoprotein complex"/>
    <property type="evidence" value="ECO:0007669"/>
    <property type="project" value="UniProtKB-KW"/>
</dbReference>
<organism evidence="5 6">
    <name type="scientific">Candidatus Jorgensenbacteria bacterium GW2011_GWA2_45_13</name>
    <dbReference type="NCBI Taxonomy" id="1618662"/>
    <lineage>
        <taxon>Bacteria</taxon>
        <taxon>Candidatus Joergenseniibacteriota</taxon>
    </lineage>
</organism>
<comment type="similarity">
    <text evidence="1 4">Belongs to the universal ribosomal protein uL13 family.</text>
</comment>
<evidence type="ECO:0000256" key="4">
    <source>
        <dbReference type="HAMAP-Rule" id="MF_01366"/>
    </source>
</evidence>
<dbReference type="GO" id="GO:0003735">
    <property type="term" value="F:structural constituent of ribosome"/>
    <property type="evidence" value="ECO:0007669"/>
    <property type="project" value="InterPro"/>
</dbReference>
<dbReference type="InterPro" id="IPR005822">
    <property type="entry name" value="Ribosomal_uL13"/>
</dbReference>
<dbReference type="GO" id="GO:0003729">
    <property type="term" value="F:mRNA binding"/>
    <property type="evidence" value="ECO:0007669"/>
    <property type="project" value="TreeGrafter"/>
</dbReference>